<name>B4NMS9_DROWI</name>
<evidence type="ECO:0000313" key="2">
    <source>
        <dbReference type="EMBL" id="EDW85668.1"/>
    </source>
</evidence>
<organism evidence="2 3">
    <name type="scientific">Drosophila willistoni</name>
    <name type="common">Fruit fly</name>
    <dbReference type="NCBI Taxonomy" id="7260"/>
    <lineage>
        <taxon>Eukaryota</taxon>
        <taxon>Metazoa</taxon>
        <taxon>Ecdysozoa</taxon>
        <taxon>Arthropoda</taxon>
        <taxon>Hexapoda</taxon>
        <taxon>Insecta</taxon>
        <taxon>Pterygota</taxon>
        <taxon>Neoptera</taxon>
        <taxon>Endopterygota</taxon>
        <taxon>Diptera</taxon>
        <taxon>Brachycera</taxon>
        <taxon>Muscomorpha</taxon>
        <taxon>Ephydroidea</taxon>
        <taxon>Drosophilidae</taxon>
        <taxon>Drosophila</taxon>
        <taxon>Sophophora</taxon>
    </lineage>
</organism>
<dbReference type="eggNOG" id="ENOG502T8QK">
    <property type="taxonomic scope" value="Eukaryota"/>
</dbReference>
<proteinExistence type="predicted"/>
<sequence length="383" mass="43198">MNCLNVSNSFGLICRAINLQCDLQIPGTTESQEEFILLLNYLSAKERLLVAKYFCQLPANVGSFRVLGQLQQLRILTATEYVLSKQQSDQLQVDLIIFLESQHELLSNLFLSAAFDSEYGMILTSILIDALRNLFMGLARDPKISNLSYVTALCQSLPSDALGVCVHMHLGVLLELHESTEIGEAFANFSAWINEGVDELTFIRTIASKLLPKHQLEALNYLFKQSVEENFKNWKFYIILLQAIASCGQTETQTFIKKYLKSRLIHTATIGCFSSFLHFLLTARAISANTMDVQQNLENYALWYKQNIGEMSYALNMDKFHVVLNMLNDSLHLEQEVAYLEIHVAIAIAPGGKLVQAYKTKCRTHLSQLKADAKRKGAVIELD</sequence>
<dbReference type="AlphaFoldDB" id="B4NMS9"/>
<reference evidence="2 3" key="1">
    <citation type="journal article" date="2007" name="Nature">
        <title>Evolution of genes and genomes on the Drosophila phylogeny.</title>
        <authorList>
            <consortium name="Drosophila 12 Genomes Consortium"/>
            <person name="Clark A.G."/>
            <person name="Eisen M.B."/>
            <person name="Smith D.R."/>
            <person name="Bergman C.M."/>
            <person name="Oliver B."/>
            <person name="Markow T.A."/>
            <person name="Kaufman T.C."/>
            <person name="Kellis M."/>
            <person name="Gelbart W."/>
            <person name="Iyer V.N."/>
            <person name="Pollard D.A."/>
            <person name="Sackton T.B."/>
            <person name="Larracuente A.M."/>
            <person name="Singh N.D."/>
            <person name="Abad J.P."/>
            <person name="Abt D.N."/>
            <person name="Adryan B."/>
            <person name="Aguade M."/>
            <person name="Akashi H."/>
            <person name="Anderson W.W."/>
            <person name="Aquadro C.F."/>
            <person name="Ardell D.H."/>
            <person name="Arguello R."/>
            <person name="Artieri C.G."/>
            <person name="Barbash D.A."/>
            <person name="Barker D."/>
            <person name="Barsanti P."/>
            <person name="Batterham P."/>
            <person name="Batzoglou S."/>
            <person name="Begun D."/>
            <person name="Bhutkar A."/>
            <person name="Blanco E."/>
            <person name="Bosak S.A."/>
            <person name="Bradley R.K."/>
            <person name="Brand A.D."/>
            <person name="Brent M.R."/>
            <person name="Brooks A.N."/>
            <person name="Brown R.H."/>
            <person name="Butlin R.K."/>
            <person name="Caggese C."/>
            <person name="Calvi B.R."/>
            <person name="Bernardo de Carvalho A."/>
            <person name="Caspi A."/>
            <person name="Castrezana S."/>
            <person name="Celniker S.E."/>
            <person name="Chang J.L."/>
            <person name="Chapple C."/>
            <person name="Chatterji S."/>
            <person name="Chinwalla A."/>
            <person name="Civetta A."/>
            <person name="Clifton S.W."/>
            <person name="Comeron J.M."/>
            <person name="Costello J.C."/>
            <person name="Coyne J.A."/>
            <person name="Daub J."/>
            <person name="David R.G."/>
            <person name="Delcher A.L."/>
            <person name="Delehaunty K."/>
            <person name="Do C.B."/>
            <person name="Ebling H."/>
            <person name="Edwards K."/>
            <person name="Eickbush T."/>
            <person name="Evans J.D."/>
            <person name="Filipski A."/>
            <person name="Findeiss S."/>
            <person name="Freyhult E."/>
            <person name="Fulton L."/>
            <person name="Fulton R."/>
            <person name="Garcia A.C."/>
            <person name="Gardiner A."/>
            <person name="Garfield D.A."/>
            <person name="Garvin B.E."/>
            <person name="Gibson G."/>
            <person name="Gilbert D."/>
            <person name="Gnerre S."/>
            <person name="Godfrey J."/>
            <person name="Good R."/>
            <person name="Gotea V."/>
            <person name="Gravely B."/>
            <person name="Greenberg A.J."/>
            <person name="Griffiths-Jones S."/>
            <person name="Gross S."/>
            <person name="Guigo R."/>
            <person name="Gustafson E.A."/>
            <person name="Haerty W."/>
            <person name="Hahn M.W."/>
            <person name="Halligan D.L."/>
            <person name="Halpern A.L."/>
            <person name="Halter G.M."/>
            <person name="Han M.V."/>
            <person name="Heger A."/>
            <person name="Hillier L."/>
            <person name="Hinrichs A.S."/>
            <person name="Holmes I."/>
            <person name="Hoskins R.A."/>
            <person name="Hubisz M.J."/>
            <person name="Hultmark D."/>
            <person name="Huntley M.A."/>
            <person name="Jaffe D.B."/>
            <person name="Jagadeeshan S."/>
            <person name="Jeck W.R."/>
            <person name="Johnson J."/>
            <person name="Jones C.D."/>
            <person name="Jordan W.C."/>
            <person name="Karpen G.H."/>
            <person name="Kataoka E."/>
            <person name="Keightley P.D."/>
            <person name="Kheradpour P."/>
            <person name="Kirkness E.F."/>
            <person name="Koerich L.B."/>
            <person name="Kristiansen K."/>
            <person name="Kudrna D."/>
            <person name="Kulathinal R.J."/>
            <person name="Kumar S."/>
            <person name="Kwok R."/>
            <person name="Lander E."/>
            <person name="Langley C.H."/>
            <person name="Lapoint R."/>
            <person name="Lazzaro B.P."/>
            <person name="Lee S.J."/>
            <person name="Levesque L."/>
            <person name="Li R."/>
            <person name="Lin C.F."/>
            <person name="Lin M.F."/>
            <person name="Lindblad-Toh K."/>
            <person name="Llopart A."/>
            <person name="Long M."/>
            <person name="Low L."/>
            <person name="Lozovsky E."/>
            <person name="Lu J."/>
            <person name="Luo M."/>
            <person name="Machado C.A."/>
            <person name="Makalowski W."/>
            <person name="Marzo M."/>
            <person name="Matsuda M."/>
            <person name="Matzkin L."/>
            <person name="McAllister B."/>
            <person name="McBride C.S."/>
            <person name="McKernan B."/>
            <person name="McKernan K."/>
            <person name="Mendez-Lago M."/>
            <person name="Minx P."/>
            <person name="Mollenhauer M.U."/>
            <person name="Montooth K."/>
            <person name="Mount S.M."/>
            <person name="Mu X."/>
            <person name="Myers E."/>
            <person name="Negre B."/>
            <person name="Newfeld S."/>
            <person name="Nielsen R."/>
            <person name="Noor M.A."/>
            <person name="O'Grady P."/>
            <person name="Pachter L."/>
            <person name="Papaceit M."/>
            <person name="Parisi M.J."/>
            <person name="Parisi M."/>
            <person name="Parts L."/>
            <person name="Pedersen J.S."/>
            <person name="Pesole G."/>
            <person name="Phillippy A.M."/>
            <person name="Ponting C.P."/>
            <person name="Pop M."/>
            <person name="Porcelli D."/>
            <person name="Powell J.R."/>
            <person name="Prohaska S."/>
            <person name="Pruitt K."/>
            <person name="Puig M."/>
            <person name="Quesneville H."/>
            <person name="Ram K.R."/>
            <person name="Rand D."/>
            <person name="Rasmussen M.D."/>
            <person name="Reed L.K."/>
            <person name="Reenan R."/>
            <person name="Reily A."/>
            <person name="Remington K.A."/>
            <person name="Rieger T.T."/>
            <person name="Ritchie M.G."/>
            <person name="Robin C."/>
            <person name="Rogers Y.H."/>
            <person name="Rohde C."/>
            <person name="Rozas J."/>
            <person name="Rubenfield M.J."/>
            <person name="Ruiz A."/>
            <person name="Russo S."/>
            <person name="Salzberg S.L."/>
            <person name="Sanchez-Gracia A."/>
            <person name="Saranga D.J."/>
            <person name="Sato H."/>
            <person name="Schaeffer S.W."/>
            <person name="Schatz M.C."/>
            <person name="Schlenke T."/>
            <person name="Schwartz R."/>
            <person name="Segarra C."/>
            <person name="Singh R.S."/>
            <person name="Sirot L."/>
            <person name="Sirota M."/>
            <person name="Sisneros N.B."/>
            <person name="Smith C.D."/>
            <person name="Smith T.F."/>
            <person name="Spieth J."/>
            <person name="Stage D.E."/>
            <person name="Stark A."/>
            <person name="Stephan W."/>
            <person name="Strausberg R.L."/>
            <person name="Strempel S."/>
            <person name="Sturgill D."/>
            <person name="Sutton G."/>
            <person name="Sutton G.G."/>
            <person name="Tao W."/>
            <person name="Teichmann S."/>
            <person name="Tobari Y.N."/>
            <person name="Tomimura Y."/>
            <person name="Tsolas J.M."/>
            <person name="Valente V.L."/>
            <person name="Venter E."/>
            <person name="Venter J.C."/>
            <person name="Vicario S."/>
            <person name="Vieira F.G."/>
            <person name="Vilella A.J."/>
            <person name="Villasante A."/>
            <person name="Walenz B."/>
            <person name="Wang J."/>
            <person name="Wasserman M."/>
            <person name="Watts T."/>
            <person name="Wilson D."/>
            <person name="Wilson R.K."/>
            <person name="Wing R.A."/>
            <person name="Wolfner M.F."/>
            <person name="Wong A."/>
            <person name="Wong G.K."/>
            <person name="Wu C.I."/>
            <person name="Wu G."/>
            <person name="Yamamoto D."/>
            <person name="Yang H.P."/>
            <person name="Yang S.P."/>
            <person name="Yorke J.A."/>
            <person name="Yoshida K."/>
            <person name="Zdobnov E."/>
            <person name="Zhang P."/>
            <person name="Zhang Y."/>
            <person name="Zimin A.V."/>
            <person name="Baldwin J."/>
            <person name="Abdouelleil A."/>
            <person name="Abdulkadir J."/>
            <person name="Abebe A."/>
            <person name="Abera B."/>
            <person name="Abreu J."/>
            <person name="Acer S.C."/>
            <person name="Aftuck L."/>
            <person name="Alexander A."/>
            <person name="An P."/>
            <person name="Anderson E."/>
            <person name="Anderson S."/>
            <person name="Arachi H."/>
            <person name="Azer M."/>
            <person name="Bachantsang P."/>
            <person name="Barry A."/>
            <person name="Bayul T."/>
            <person name="Berlin A."/>
            <person name="Bessette D."/>
            <person name="Bloom T."/>
            <person name="Blye J."/>
            <person name="Boguslavskiy L."/>
            <person name="Bonnet C."/>
            <person name="Boukhgalter B."/>
            <person name="Bourzgui I."/>
            <person name="Brown A."/>
            <person name="Cahill P."/>
            <person name="Channer S."/>
            <person name="Cheshatsang Y."/>
            <person name="Chuda L."/>
            <person name="Citroen M."/>
            <person name="Collymore A."/>
            <person name="Cooke P."/>
            <person name="Costello M."/>
            <person name="D'Aco K."/>
            <person name="Daza R."/>
            <person name="De Haan G."/>
            <person name="DeGray S."/>
            <person name="DeMaso C."/>
            <person name="Dhargay N."/>
            <person name="Dooley K."/>
            <person name="Dooley E."/>
            <person name="Doricent M."/>
            <person name="Dorje P."/>
            <person name="Dorjee K."/>
            <person name="Dupes A."/>
            <person name="Elong R."/>
            <person name="Falk J."/>
            <person name="Farina A."/>
            <person name="Faro S."/>
            <person name="Ferguson D."/>
            <person name="Fisher S."/>
            <person name="Foley C.D."/>
            <person name="Franke A."/>
            <person name="Friedrich D."/>
            <person name="Gadbois L."/>
            <person name="Gearin G."/>
            <person name="Gearin C.R."/>
            <person name="Giannoukos G."/>
            <person name="Goode T."/>
            <person name="Graham J."/>
            <person name="Grandbois E."/>
            <person name="Grewal S."/>
            <person name="Gyaltsen K."/>
            <person name="Hafez N."/>
            <person name="Hagos B."/>
            <person name="Hall J."/>
            <person name="Henson C."/>
            <person name="Hollinger A."/>
            <person name="Honan T."/>
            <person name="Huard M.D."/>
            <person name="Hughes L."/>
            <person name="Hurhula B."/>
            <person name="Husby M.E."/>
            <person name="Kamat A."/>
            <person name="Kanga B."/>
            <person name="Kashin S."/>
            <person name="Khazanovich D."/>
            <person name="Kisner P."/>
            <person name="Lance K."/>
            <person name="Lara M."/>
            <person name="Lee W."/>
            <person name="Lennon N."/>
            <person name="Letendre F."/>
            <person name="LeVine R."/>
            <person name="Lipovsky A."/>
            <person name="Liu X."/>
            <person name="Liu J."/>
            <person name="Liu S."/>
            <person name="Lokyitsang T."/>
            <person name="Lokyitsang Y."/>
            <person name="Lubonja R."/>
            <person name="Lui A."/>
            <person name="MacDonald P."/>
            <person name="Magnisalis V."/>
            <person name="Maru K."/>
            <person name="Matthews C."/>
            <person name="McCusker W."/>
            <person name="McDonough S."/>
            <person name="Mehta T."/>
            <person name="Meldrim J."/>
            <person name="Meneus L."/>
            <person name="Mihai O."/>
            <person name="Mihalev A."/>
            <person name="Mihova T."/>
            <person name="Mittelman R."/>
            <person name="Mlenga V."/>
            <person name="Montmayeur A."/>
            <person name="Mulrain L."/>
            <person name="Navidi A."/>
            <person name="Naylor J."/>
            <person name="Negash T."/>
            <person name="Nguyen T."/>
            <person name="Nguyen N."/>
            <person name="Nicol R."/>
            <person name="Norbu C."/>
            <person name="Norbu N."/>
            <person name="Novod N."/>
            <person name="O'Neill B."/>
            <person name="Osman S."/>
            <person name="Markiewicz E."/>
            <person name="Oyono O.L."/>
            <person name="Patti C."/>
            <person name="Phunkhang P."/>
            <person name="Pierre F."/>
            <person name="Priest M."/>
            <person name="Raghuraman S."/>
            <person name="Rege F."/>
            <person name="Reyes R."/>
            <person name="Rise C."/>
            <person name="Rogov P."/>
            <person name="Ross K."/>
            <person name="Ryan E."/>
            <person name="Settipalli S."/>
            <person name="Shea T."/>
            <person name="Sherpa N."/>
            <person name="Shi L."/>
            <person name="Shih D."/>
            <person name="Sparrow T."/>
            <person name="Spaulding J."/>
            <person name="Stalker J."/>
            <person name="Stange-Thomann N."/>
            <person name="Stavropoulos S."/>
            <person name="Stone C."/>
            <person name="Strader C."/>
            <person name="Tesfaye S."/>
            <person name="Thomson T."/>
            <person name="Thoulutsang Y."/>
            <person name="Thoulutsang D."/>
            <person name="Topham K."/>
            <person name="Topping I."/>
            <person name="Tsamla T."/>
            <person name="Vassiliev H."/>
            <person name="Vo A."/>
            <person name="Wangchuk T."/>
            <person name="Wangdi T."/>
            <person name="Weiand M."/>
            <person name="Wilkinson J."/>
            <person name="Wilson A."/>
            <person name="Yadav S."/>
            <person name="Young G."/>
            <person name="Yu Q."/>
            <person name="Zembek L."/>
            <person name="Zhong D."/>
            <person name="Zimmer A."/>
            <person name="Zwirko Z."/>
            <person name="Jaffe D.B."/>
            <person name="Alvarez P."/>
            <person name="Brockman W."/>
            <person name="Butler J."/>
            <person name="Chin C."/>
            <person name="Gnerre S."/>
            <person name="Grabherr M."/>
            <person name="Kleber M."/>
            <person name="Mauceli E."/>
            <person name="MacCallum I."/>
        </authorList>
    </citation>
    <scope>NUCLEOTIDE SEQUENCE [LARGE SCALE GENOMIC DNA]</scope>
    <source>
        <strain evidence="3">Tucson 14030-0811.24</strain>
    </source>
</reference>
<dbReference type="Proteomes" id="UP000007798">
    <property type="component" value="Unassembled WGS sequence"/>
</dbReference>
<dbReference type="Pfam" id="PF15865">
    <property type="entry name" value="Fanconi_A_N"/>
    <property type="match status" value="1"/>
</dbReference>
<dbReference type="HOGENOM" id="CLU_728199_0_0_1"/>
<dbReference type="KEGG" id="dwi:6652226"/>
<dbReference type="InterPro" id="IPR031729">
    <property type="entry name" value="Fanconi_A_N"/>
</dbReference>
<dbReference type="OMA" id="KCLNAKE"/>
<gene>
    <name evidence="2" type="primary">Dwil\GK23201</name>
    <name evidence="2" type="ORF">Dwil_GK23201</name>
</gene>
<dbReference type="InParanoid" id="B4NMS9"/>
<evidence type="ECO:0000259" key="1">
    <source>
        <dbReference type="Pfam" id="PF15865"/>
    </source>
</evidence>
<dbReference type="STRING" id="7260.B4NMS9"/>
<keyword evidence="3" id="KW-1185">Reference proteome</keyword>
<dbReference type="PhylomeDB" id="B4NMS9"/>
<protein>
    <recommendedName>
        <fullName evidence="1">Fanconi anaemia group A protein N-terminal domain-containing protein</fullName>
    </recommendedName>
</protein>
<dbReference type="OrthoDB" id="7790690at2759"/>
<evidence type="ECO:0000313" key="3">
    <source>
        <dbReference type="Proteomes" id="UP000007798"/>
    </source>
</evidence>
<dbReference type="EMBL" id="CH964282">
    <property type="protein sequence ID" value="EDW85668.1"/>
    <property type="molecule type" value="Genomic_DNA"/>
</dbReference>
<feature type="domain" description="Fanconi anaemia group A protein N-terminal" evidence="1">
    <location>
        <begin position="20"/>
        <end position="370"/>
    </location>
</feature>
<dbReference type="FunCoup" id="B4NMS9">
    <property type="interactions" value="1"/>
</dbReference>
<accession>B4NMS9</accession>